<proteinExistence type="predicted"/>
<dbReference type="OrthoDB" id="8075468at2"/>
<keyword evidence="2" id="KW-1185">Reference proteome</keyword>
<dbReference type="RefSeq" id="WP_105053127.1">
    <property type="nucleotide sequence ID" value="NZ_BMYG01000001.1"/>
</dbReference>
<evidence type="ECO:0000313" key="2">
    <source>
        <dbReference type="Proteomes" id="UP000239007"/>
    </source>
</evidence>
<gene>
    <name evidence="1" type="ORF">BTO11_13780</name>
</gene>
<dbReference type="AlphaFoldDB" id="A0A2S7UXB7"/>
<comment type="caution">
    <text evidence="1">The sequence shown here is derived from an EMBL/GenBank/DDBJ whole genome shotgun (WGS) entry which is preliminary data.</text>
</comment>
<accession>A0A2S7UXB7</accession>
<dbReference type="InterPro" id="IPR049644">
    <property type="entry name" value="GvpU-like"/>
</dbReference>
<dbReference type="NCBIfam" id="NF041667">
    <property type="entry name" value="GvpU"/>
    <property type="match status" value="1"/>
</dbReference>
<evidence type="ECO:0008006" key="3">
    <source>
        <dbReference type="Google" id="ProtNLM"/>
    </source>
</evidence>
<name>A0A2S7UXB7_9GAMM</name>
<dbReference type="Proteomes" id="UP000239007">
    <property type="component" value="Unassembled WGS sequence"/>
</dbReference>
<sequence length="144" mass="16260">MSEDKTLGQNEKKLRQEGVNVDWFLQNLSCLTNSSDLEFGVTLNVSGQTISGTMIGGKKYFEMFAELFSDEWPADEKDAIREIFVKNADVYTLKEGEKILPPTQYVHLKDARVFHGDTKLPNDDGMLWRGKINAISGFHLGELT</sequence>
<reference evidence="1 2" key="1">
    <citation type="submission" date="2016-12" db="EMBL/GenBank/DDBJ databases">
        <title>Diversity of luminous bacteria.</title>
        <authorList>
            <person name="Yoshizawa S."/>
            <person name="Kogure K."/>
        </authorList>
    </citation>
    <scope>NUCLEOTIDE SEQUENCE [LARGE SCALE GENOMIC DNA]</scope>
    <source>
        <strain evidence="1 2">SA4-48</strain>
    </source>
</reference>
<evidence type="ECO:0000313" key="1">
    <source>
        <dbReference type="EMBL" id="PQJ54607.1"/>
    </source>
</evidence>
<organism evidence="1 2">
    <name type="scientific">Psychrosphaera saromensis</name>
    <dbReference type="NCBI Taxonomy" id="716813"/>
    <lineage>
        <taxon>Bacteria</taxon>
        <taxon>Pseudomonadati</taxon>
        <taxon>Pseudomonadota</taxon>
        <taxon>Gammaproteobacteria</taxon>
        <taxon>Alteromonadales</taxon>
        <taxon>Pseudoalteromonadaceae</taxon>
        <taxon>Psychrosphaera</taxon>
    </lineage>
</organism>
<dbReference type="EMBL" id="MSCH01000003">
    <property type="protein sequence ID" value="PQJ54607.1"/>
    <property type="molecule type" value="Genomic_DNA"/>
</dbReference>
<protein>
    <recommendedName>
        <fullName evidence="3">Gas vesicle protein</fullName>
    </recommendedName>
</protein>